<evidence type="ECO:0000256" key="6">
    <source>
        <dbReference type="PROSITE-ProRule" id="PRU00221"/>
    </source>
</evidence>
<dbReference type="InterPro" id="IPR036322">
    <property type="entry name" value="WD40_repeat_dom_sf"/>
</dbReference>
<dbReference type="Gene3D" id="2.130.10.10">
    <property type="entry name" value="YVTN repeat-like/Quinoprotein amine dehydrogenase"/>
    <property type="match status" value="5"/>
</dbReference>
<evidence type="ECO:0000256" key="3">
    <source>
        <dbReference type="ARBA" id="ARBA00022737"/>
    </source>
</evidence>
<dbReference type="PRINTS" id="PR00320">
    <property type="entry name" value="GPROTEINBRPT"/>
</dbReference>
<comment type="similarity">
    <text evidence="5">Belongs to the WD repeat WDR3/UTP12 family.</text>
</comment>
<feature type="repeat" description="WD" evidence="6">
    <location>
        <begin position="104"/>
        <end position="136"/>
    </location>
</feature>
<evidence type="ECO:0000313" key="10">
    <source>
        <dbReference type="EMBL" id="JAG97627.1"/>
    </source>
</evidence>
<feature type="repeat" description="WD" evidence="6">
    <location>
        <begin position="488"/>
        <end position="520"/>
    </location>
</feature>
<evidence type="ECO:0000256" key="4">
    <source>
        <dbReference type="ARBA" id="ARBA00023242"/>
    </source>
</evidence>
<evidence type="ECO:0000256" key="2">
    <source>
        <dbReference type="ARBA" id="ARBA00022574"/>
    </source>
</evidence>
<dbReference type="EMBL" id="GCKF01032202">
    <property type="protein sequence ID" value="JAG97627.1"/>
    <property type="molecule type" value="Transcribed_RNA"/>
</dbReference>
<organism evidence="10">
    <name type="scientific">Araucaria cunninghamii</name>
    <name type="common">Hoop pine</name>
    <name type="synonym">Moreton Bay pine</name>
    <dbReference type="NCBI Taxonomy" id="56994"/>
    <lineage>
        <taxon>Eukaryota</taxon>
        <taxon>Viridiplantae</taxon>
        <taxon>Streptophyta</taxon>
        <taxon>Embryophyta</taxon>
        <taxon>Tracheophyta</taxon>
        <taxon>Spermatophyta</taxon>
        <taxon>Pinopsida</taxon>
        <taxon>Pinidae</taxon>
        <taxon>Conifers II</taxon>
        <taxon>Araucariales</taxon>
        <taxon>Araucariaceae</taxon>
        <taxon>Araucaria</taxon>
    </lineage>
</organism>
<dbReference type="Pfam" id="PF25172">
    <property type="entry name" value="Beta-prop_WDR3_2nd"/>
    <property type="match status" value="1"/>
</dbReference>
<feature type="repeat" description="WD" evidence="6">
    <location>
        <begin position="667"/>
        <end position="699"/>
    </location>
</feature>
<reference evidence="10" key="1">
    <citation type="submission" date="2015-03" db="EMBL/GenBank/DDBJ databases">
        <title>A transcriptome of Araucaria cunninghamii, an australian fine timber species.</title>
        <authorList>
            <person name="Jing Yi C.J.Y."/>
            <person name="Yin San L.Y.S."/>
            <person name="Abdul Karim S.S."/>
            <person name="Wan Azmi N.N."/>
            <person name="Hercus R.R."/>
            <person name="Croft L.L."/>
        </authorList>
    </citation>
    <scope>NUCLEOTIDE SEQUENCE</scope>
    <source>
        <strain evidence="10">MI0301</strain>
        <tissue evidence="10">Leaf</tissue>
    </source>
</reference>
<dbReference type="PROSITE" id="PS50082">
    <property type="entry name" value="WD_REPEATS_2"/>
    <property type="match status" value="9"/>
</dbReference>
<dbReference type="GO" id="GO:0032040">
    <property type="term" value="C:small-subunit processome"/>
    <property type="evidence" value="ECO:0007669"/>
    <property type="project" value="TreeGrafter"/>
</dbReference>
<sequence>MVKSYLRYEAGAVFGVVTSHESNVTFDNTGKLLLCGALEQLAIWNVKQGSCVKKLAYSSETIAAKPAVTSIVWMPNSVSTVACGYGDGSIRIWDTIKGTCETTLNGHKGATTALSYNKTGYLLASGSKDTDIVIWDAVGEAGLFRLRGHRDQVTDLVFLEGGKRLVSSSRDNLMRIWDLDTQHCMQIVSGHHSEIWSIDVDLEERFLVTGSADQELRVYKIHKEMHKEENISGEAKLANQENNEDQFVRQNKWEVLSHFGNIKRQSKDRVVTIRFNSTGSLLACQVAGKVVEIFCVLDEKEALKKAKRKIHRKREKALKKTGIETANNGGIEPVEKLENDPVGISASNFFQFLHILRAKHKIRSISFCPVQPRKGFMATVALSLHNNTLEVYEVGKESSMQIHAINLPGHGSDIRSLKLSSDNSLLMSTSHNSVKIWNPSTCSCLRTMEAGYGLCGSFVPGNRYAFVGTKSGTVEIFDIGAGERFKVIEAHSASVWSLVPTLDGSGFITGSADHDVKFWEYQLLKGNDEGSQQLTAHNVRTLKMTEDVLLVRLSPTGKHIAVALLDSTIKVFFVDTLKFFLSLYGHKLPVLCMDISSDGDLLVSGSADKNLKIWGLDFGDCHKSLFAHADSVMAVQFVRNTHYMFSVGKDRLVKYWDADKFELLLTLEGHHAEVWCLAVSSHGDFVVTGSHDRSVRRWDRTEEPFFIEEEREKRLENMFDSGLDDTADGPFALKEEIPEEGAVGLPGKKTQETVDKTDSIIEALDTAEAEIQRLRQHEEDTKNGLSMTRFQPNIMMRGLSPSAYVLRAVSDVRTNDLEQTLLALPFTDALKLFSYLKEWISDGDKVELVCRIATLLLQIHYQQLISTPAARSILTAIQGILRSRVKGCKDVLGFNLAVMDHIKQLLAARSDAPFKDVTSKLVDIRTRLSKRIDGKTKSDKKEHKKRKKFHRIHVAA</sequence>
<dbReference type="AlphaFoldDB" id="A0A0D6R1B9"/>
<name>A0A0D6R1B9_ARACU</name>
<evidence type="ECO:0000259" key="9">
    <source>
        <dbReference type="Pfam" id="PF04003"/>
    </source>
</evidence>
<feature type="repeat" description="WD" evidence="6">
    <location>
        <begin position="188"/>
        <end position="221"/>
    </location>
</feature>
<dbReference type="PANTHER" id="PTHR19853:SF0">
    <property type="entry name" value="WD REPEAT-CONTAINING PROTEIN 3"/>
    <property type="match status" value="1"/>
</dbReference>
<feature type="domain" description="Small-subunit processome Utp12" evidence="9">
    <location>
        <begin position="802"/>
        <end position="904"/>
    </location>
</feature>
<dbReference type="CDD" id="cd00200">
    <property type="entry name" value="WD40"/>
    <property type="match status" value="2"/>
</dbReference>
<dbReference type="GO" id="GO:0030515">
    <property type="term" value="F:snoRNA binding"/>
    <property type="evidence" value="ECO:0007669"/>
    <property type="project" value="TreeGrafter"/>
</dbReference>
<feature type="coiled-coil region" evidence="7">
    <location>
        <begin position="757"/>
        <end position="784"/>
    </location>
</feature>
<dbReference type="PROSITE" id="PS50294">
    <property type="entry name" value="WD_REPEATS_REGION"/>
    <property type="match status" value="6"/>
</dbReference>
<feature type="region of interest" description="Disordered" evidence="8">
    <location>
        <begin position="933"/>
        <end position="956"/>
    </location>
</feature>
<accession>A0A0D6R1B9</accession>
<dbReference type="InterPro" id="IPR011047">
    <property type="entry name" value="Quinoprotein_ADH-like_sf"/>
</dbReference>
<dbReference type="InterPro" id="IPR051570">
    <property type="entry name" value="TBC1_cilium_biogenesis"/>
</dbReference>
<dbReference type="FunFam" id="2.130.10.10:FF:000157">
    <property type="entry name" value="WD repeat domain 3"/>
    <property type="match status" value="1"/>
</dbReference>
<dbReference type="SUPFAM" id="SSF50978">
    <property type="entry name" value="WD40 repeat-like"/>
    <property type="match status" value="1"/>
</dbReference>
<dbReference type="Pfam" id="PF25173">
    <property type="entry name" value="Beta-prop_WDR3_1st"/>
    <property type="match status" value="1"/>
</dbReference>
<dbReference type="PROSITE" id="PS00678">
    <property type="entry name" value="WD_REPEATS_1"/>
    <property type="match status" value="1"/>
</dbReference>
<protein>
    <recommendedName>
        <fullName evidence="9">Small-subunit processome Utp12 domain-containing protein</fullName>
    </recommendedName>
</protein>
<dbReference type="PANTHER" id="PTHR19853">
    <property type="entry name" value="WD REPEAT CONTAINING PROTEIN 3 WDR3"/>
    <property type="match status" value="1"/>
</dbReference>
<comment type="subcellular location">
    <subcellularLocation>
        <location evidence="1">Nucleus</location>
        <location evidence="1">Nucleolus</location>
    </subcellularLocation>
</comment>
<dbReference type="SUPFAM" id="SSF50998">
    <property type="entry name" value="Quinoprotein alcohol dehydrogenase-like"/>
    <property type="match status" value="1"/>
</dbReference>
<keyword evidence="4" id="KW-0539">Nucleus</keyword>
<feature type="repeat" description="WD" evidence="6">
    <location>
        <begin position="407"/>
        <end position="447"/>
    </location>
</feature>
<feature type="repeat" description="WD" evidence="6">
    <location>
        <begin position="625"/>
        <end position="666"/>
    </location>
</feature>
<dbReference type="SMART" id="SM00320">
    <property type="entry name" value="WD40"/>
    <property type="match status" value="12"/>
</dbReference>
<dbReference type="InterPro" id="IPR015943">
    <property type="entry name" value="WD40/YVTN_repeat-like_dom_sf"/>
</dbReference>
<keyword evidence="2 6" id="KW-0853">WD repeat</keyword>
<proteinExistence type="inferred from homology"/>
<feature type="repeat" description="WD" evidence="6">
    <location>
        <begin position="61"/>
        <end position="103"/>
    </location>
</feature>
<feature type="repeat" description="WD" evidence="6">
    <location>
        <begin position="146"/>
        <end position="187"/>
    </location>
</feature>
<dbReference type="GO" id="GO:0030490">
    <property type="term" value="P:maturation of SSU-rRNA"/>
    <property type="evidence" value="ECO:0007669"/>
    <property type="project" value="TreeGrafter"/>
</dbReference>
<dbReference type="InterPro" id="IPR019775">
    <property type="entry name" value="WD40_repeat_CS"/>
</dbReference>
<evidence type="ECO:0000256" key="5">
    <source>
        <dbReference type="ARBA" id="ARBA00038229"/>
    </source>
</evidence>
<dbReference type="InterPro" id="IPR007148">
    <property type="entry name" value="SSU_processome_Utp12"/>
</dbReference>
<feature type="repeat" description="WD" evidence="6">
    <location>
        <begin position="583"/>
        <end position="624"/>
    </location>
</feature>
<dbReference type="FunFam" id="2.130.10.10:FF:001298">
    <property type="entry name" value="WD repeat-containing protein 3 isoform A"/>
    <property type="match status" value="1"/>
</dbReference>
<feature type="compositionally biased region" description="Basic residues" evidence="8">
    <location>
        <begin position="942"/>
        <end position="956"/>
    </location>
</feature>
<evidence type="ECO:0000256" key="1">
    <source>
        <dbReference type="ARBA" id="ARBA00004604"/>
    </source>
</evidence>
<dbReference type="InterPro" id="IPR001680">
    <property type="entry name" value="WD40_rpt"/>
</dbReference>
<evidence type="ECO:0000256" key="7">
    <source>
        <dbReference type="SAM" id="Coils"/>
    </source>
</evidence>
<keyword evidence="3" id="KW-0677">Repeat</keyword>
<dbReference type="GO" id="GO:0034388">
    <property type="term" value="C:Pwp2p-containing subcomplex of 90S preribosome"/>
    <property type="evidence" value="ECO:0007669"/>
    <property type="project" value="TreeGrafter"/>
</dbReference>
<dbReference type="InterPro" id="IPR020472">
    <property type="entry name" value="WD40_PAC1"/>
</dbReference>
<keyword evidence="7" id="KW-0175">Coiled coil</keyword>
<dbReference type="Pfam" id="PF04003">
    <property type="entry name" value="Utp12"/>
    <property type="match status" value="1"/>
</dbReference>
<evidence type="ECO:0000256" key="8">
    <source>
        <dbReference type="SAM" id="MobiDB-lite"/>
    </source>
</evidence>